<evidence type="ECO:0000313" key="3">
    <source>
        <dbReference type="Proteomes" id="UP001286313"/>
    </source>
</evidence>
<feature type="region of interest" description="Disordered" evidence="1">
    <location>
        <begin position="1"/>
        <end position="20"/>
    </location>
</feature>
<organism evidence="2 3">
    <name type="scientific">Petrolisthes cinctipes</name>
    <name type="common">Flat porcelain crab</name>
    <dbReference type="NCBI Taxonomy" id="88211"/>
    <lineage>
        <taxon>Eukaryota</taxon>
        <taxon>Metazoa</taxon>
        <taxon>Ecdysozoa</taxon>
        <taxon>Arthropoda</taxon>
        <taxon>Crustacea</taxon>
        <taxon>Multicrustacea</taxon>
        <taxon>Malacostraca</taxon>
        <taxon>Eumalacostraca</taxon>
        <taxon>Eucarida</taxon>
        <taxon>Decapoda</taxon>
        <taxon>Pleocyemata</taxon>
        <taxon>Anomura</taxon>
        <taxon>Galatheoidea</taxon>
        <taxon>Porcellanidae</taxon>
        <taxon>Petrolisthes</taxon>
    </lineage>
</organism>
<accession>A0AAE1KP07</accession>
<protein>
    <submittedName>
        <fullName evidence="2">Uncharacterized protein</fullName>
    </submittedName>
</protein>
<comment type="caution">
    <text evidence="2">The sequence shown here is derived from an EMBL/GenBank/DDBJ whole genome shotgun (WGS) entry which is preliminary data.</text>
</comment>
<sequence>MQHGPSHAPPPLQDMPGHMALPTPPQYYLRVDQAIFNEILQRITPLISRQDTTWRKALEPGQSLAITLCFMATGEAYKSMALNFYVGANSISKLVPDTCEAIKR</sequence>
<dbReference type="Proteomes" id="UP001286313">
    <property type="component" value="Unassembled WGS sequence"/>
</dbReference>
<name>A0AAE1KP07_PETCI</name>
<dbReference type="AlphaFoldDB" id="A0AAE1KP07"/>
<keyword evidence="3" id="KW-1185">Reference proteome</keyword>
<evidence type="ECO:0000256" key="1">
    <source>
        <dbReference type="SAM" id="MobiDB-lite"/>
    </source>
</evidence>
<reference evidence="2" key="1">
    <citation type="submission" date="2023-10" db="EMBL/GenBank/DDBJ databases">
        <title>Genome assemblies of two species of porcelain crab, Petrolisthes cinctipes and Petrolisthes manimaculis (Anomura: Porcellanidae).</title>
        <authorList>
            <person name="Angst P."/>
        </authorList>
    </citation>
    <scope>NUCLEOTIDE SEQUENCE</scope>
    <source>
        <strain evidence="2">PB745_01</strain>
        <tissue evidence="2">Gill</tissue>
    </source>
</reference>
<evidence type="ECO:0000313" key="2">
    <source>
        <dbReference type="EMBL" id="KAK3878167.1"/>
    </source>
</evidence>
<gene>
    <name evidence="2" type="ORF">Pcinc_017191</name>
</gene>
<dbReference type="EMBL" id="JAWQEG010001582">
    <property type="protein sequence ID" value="KAK3878167.1"/>
    <property type="molecule type" value="Genomic_DNA"/>
</dbReference>
<proteinExistence type="predicted"/>